<evidence type="ECO:0000256" key="13">
    <source>
        <dbReference type="ARBA" id="ARBA00023237"/>
    </source>
</evidence>
<evidence type="ECO:0000256" key="16">
    <source>
        <dbReference type="SAM" id="SignalP"/>
    </source>
</evidence>
<keyword evidence="8" id="KW-0408">Iron</keyword>
<sequence>MKKLVLCSVFLLLTVMVNAQSNTMITGIVKDAKTGKIIPDVSIIIPNLSKGTTTDVNGNYAIQLPKNNNTLRFSKIGYETLLKNVSPTKAKQSLIIFLKKQDIALEEVTITSTQNNLKQQVLNVGKLPIKDIDAPITTNSIDAKILQLRNVTDLGDAIKSATGVRPINRYGGFQTFRIRGFNNFVLLIDGVRDERHNISTSAPTTNLANLERIEILKGPASTLYGHSALGGIINMVRKKPTATPEGSFSISYGSYDTYNMTAGFGGAISDKLRYRTDFGITRTNGWRDYGVATNNGAVTFEYTPTDKDTFEFYAQVNNDTYDTDTGIPVDDDGTLVAGMNPETRYNDPQDYLKHKRFDFQLKYTHKFNANFKLTNHLSYSDDDIDYLSTEFLVFNSAKDSLKRDFPFYFNHQTKTLQNQLDISYTTHIGSIQHKILVGNSLSYLDRKTFRGSVQGPGTFTTIAVQNPILNQGHIEAVDKRVDVTDEIVSGFYVQDWLKFSDSFKALIGLRYDIFEGTYYRDAIDPNRNVTANGNRTDIPSNAFTYRAGLVYQPIKNTLSFFGSYSNYFKPSRRIAPDGTIFDPEKGYQIEGGLKFQKNHAFAATLSTYYLLKNNIVERTNVNNFQQIGEADSRGFEIDIESQPVKGLYLKTGYAYVDAKIRSYNETLQTITPGNQLRFAPKNTANFWINYNFQMPKLKGIGIGFGGNYVGSNYTNSSNTFELPAYTTLDGTLYYQAKKVRIGFNLNNITNELYFTDAIYDRQFFVGQGRNYKINITYTF</sequence>
<feature type="domain" description="TonB-dependent receptor plug" evidence="18">
    <location>
        <begin position="132"/>
        <end position="232"/>
    </location>
</feature>
<dbReference type="InterPro" id="IPR010105">
    <property type="entry name" value="TonB_sidphr_rcpt"/>
</dbReference>
<gene>
    <name evidence="19" type="ORF">T190115A13A_160106</name>
</gene>
<evidence type="ECO:0000256" key="11">
    <source>
        <dbReference type="ARBA" id="ARBA00023136"/>
    </source>
</evidence>
<proteinExistence type="inferred from homology"/>
<dbReference type="RefSeq" id="WP_348737391.1">
    <property type="nucleotide sequence ID" value="NZ_CAXJRC010000007.1"/>
</dbReference>
<evidence type="ECO:0000256" key="9">
    <source>
        <dbReference type="ARBA" id="ARBA00023065"/>
    </source>
</evidence>
<dbReference type="CDD" id="cd01347">
    <property type="entry name" value="ligand_gated_channel"/>
    <property type="match status" value="1"/>
</dbReference>
<evidence type="ECO:0000256" key="7">
    <source>
        <dbReference type="ARBA" id="ARBA00022729"/>
    </source>
</evidence>
<dbReference type="PROSITE" id="PS52016">
    <property type="entry name" value="TONB_DEPENDENT_REC_3"/>
    <property type="match status" value="1"/>
</dbReference>
<feature type="domain" description="TonB-dependent receptor-like beta-barrel" evidence="17">
    <location>
        <begin position="308"/>
        <end position="748"/>
    </location>
</feature>
<dbReference type="Pfam" id="PF13715">
    <property type="entry name" value="CarbopepD_reg_2"/>
    <property type="match status" value="1"/>
</dbReference>
<keyword evidence="6 14" id="KW-0812">Transmembrane</keyword>
<keyword evidence="5" id="KW-0410">Iron transport</keyword>
<evidence type="ECO:0000259" key="17">
    <source>
        <dbReference type="Pfam" id="PF00593"/>
    </source>
</evidence>
<keyword evidence="4 14" id="KW-1134">Transmembrane beta strand</keyword>
<dbReference type="NCBIfam" id="TIGR01783">
    <property type="entry name" value="TonB-siderophor"/>
    <property type="match status" value="1"/>
</dbReference>
<dbReference type="PANTHER" id="PTHR32552:SF68">
    <property type="entry name" value="FERRICHROME OUTER MEMBRANE TRANSPORTER_PHAGE RECEPTOR"/>
    <property type="match status" value="1"/>
</dbReference>
<dbReference type="InterPro" id="IPR012910">
    <property type="entry name" value="Plug_dom"/>
</dbReference>
<evidence type="ECO:0000256" key="4">
    <source>
        <dbReference type="ARBA" id="ARBA00022452"/>
    </source>
</evidence>
<comment type="subcellular location">
    <subcellularLocation>
        <location evidence="1 14">Cell outer membrane</location>
        <topology evidence="1 14">Multi-pass membrane protein</topology>
    </subcellularLocation>
</comment>
<name>A0ABM9PIX3_9FLAO</name>
<accession>A0ABM9PIX3</accession>
<evidence type="ECO:0000256" key="1">
    <source>
        <dbReference type="ARBA" id="ARBA00004571"/>
    </source>
</evidence>
<keyword evidence="11 14" id="KW-0472">Membrane</keyword>
<organism evidence="19 20">
    <name type="scientific">Tenacibaculum vairaonense</name>
    <dbReference type="NCBI Taxonomy" id="3137860"/>
    <lineage>
        <taxon>Bacteria</taxon>
        <taxon>Pseudomonadati</taxon>
        <taxon>Bacteroidota</taxon>
        <taxon>Flavobacteriia</taxon>
        <taxon>Flavobacteriales</taxon>
        <taxon>Flavobacteriaceae</taxon>
        <taxon>Tenacibaculum</taxon>
    </lineage>
</organism>
<keyword evidence="10 15" id="KW-0798">TonB box</keyword>
<dbReference type="Gene3D" id="2.170.130.10">
    <property type="entry name" value="TonB-dependent receptor, plug domain"/>
    <property type="match status" value="1"/>
</dbReference>
<keyword evidence="20" id="KW-1185">Reference proteome</keyword>
<keyword evidence="12" id="KW-0675">Receptor</keyword>
<keyword evidence="13 14" id="KW-0998">Cell outer membrane</keyword>
<evidence type="ECO:0000313" key="20">
    <source>
        <dbReference type="Proteomes" id="UP001497602"/>
    </source>
</evidence>
<evidence type="ECO:0000256" key="5">
    <source>
        <dbReference type="ARBA" id="ARBA00022496"/>
    </source>
</evidence>
<feature type="signal peptide" evidence="16">
    <location>
        <begin position="1"/>
        <end position="19"/>
    </location>
</feature>
<dbReference type="InterPro" id="IPR010917">
    <property type="entry name" value="TonB_rcpt_CS"/>
</dbReference>
<dbReference type="InterPro" id="IPR008969">
    <property type="entry name" value="CarboxyPept-like_regulatory"/>
</dbReference>
<dbReference type="SUPFAM" id="SSF49464">
    <property type="entry name" value="Carboxypeptidase regulatory domain-like"/>
    <property type="match status" value="1"/>
</dbReference>
<dbReference type="SUPFAM" id="SSF56935">
    <property type="entry name" value="Porins"/>
    <property type="match status" value="1"/>
</dbReference>
<evidence type="ECO:0000256" key="14">
    <source>
        <dbReference type="PROSITE-ProRule" id="PRU01360"/>
    </source>
</evidence>
<dbReference type="Pfam" id="PF00593">
    <property type="entry name" value="TonB_dep_Rec_b-barrel"/>
    <property type="match status" value="1"/>
</dbReference>
<evidence type="ECO:0000256" key="12">
    <source>
        <dbReference type="ARBA" id="ARBA00023170"/>
    </source>
</evidence>
<dbReference type="Gene3D" id="2.60.40.1120">
    <property type="entry name" value="Carboxypeptidase-like, regulatory domain"/>
    <property type="match status" value="1"/>
</dbReference>
<dbReference type="InterPro" id="IPR037066">
    <property type="entry name" value="Plug_dom_sf"/>
</dbReference>
<comment type="similarity">
    <text evidence="2 14 15">Belongs to the TonB-dependent receptor family.</text>
</comment>
<evidence type="ECO:0000313" key="19">
    <source>
        <dbReference type="EMBL" id="CAL2105573.1"/>
    </source>
</evidence>
<dbReference type="Gene3D" id="2.40.170.20">
    <property type="entry name" value="TonB-dependent receptor, beta-barrel domain"/>
    <property type="match status" value="1"/>
</dbReference>
<dbReference type="Proteomes" id="UP001497602">
    <property type="component" value="Unassembled WGS sequence"/>
</dbReference>
<reference evidence="19 20" key="1">
    <citation type="submission" date="2024-05" db="EMBL/GenBank/DDBJ databases">
        <authorList>
            <person name="Duchaud E."/>
        </authorList>
    </citation>
    <scope>NUCLEOTIDE SEQUENCE [LARGE SCALE GENOMIC DNA]</scope>
    <source>
        <strain evidence="19">Ena-SAMPLE-TAB-13-05-2024-13:56:06:370-140305</strain>
    </source>
</reference>
<evidence type="ECO:0000256" key="3">
    <source>
        <dbReference type="ARBA" id="ARBA00022448"/>
    </source>
</evidence>
<dbReference type="Pfam" id="PF07715">
    <property type="entry name" value="Plug"/>
    <property type="match status" value="1"/>
</dbReference>
<evidence type="ECO:0000256" key="2">
    <source>
        <dbReference type="ARBA" id="ARBA00009810"/>
    </source>
</evidence>
<keyword evidence="7 16" id="KW-0732">Signal</keyword>
<feature type="chain" id="PRO_5046766733" evidence="16">
    <location>
        <begin position="20"/>
        <end position="779"/>
    </location>
</feature>
<dbReference type="InterPro" id="IPR036942">
    <property type="entry name" value="Beta-barrel_TonB_sf"/>
</dbReference>
<keyword evidence="9" id="KW-0406">Ion transport</keyword>
<evidence type="ECO:0000259" key="18">
    <source>
        <dbReference type="Pfam" id="PF07715"/>
    </source>
</evidence>
<dbReference type="PANTHER" id="PTHR32552">
    <property type="entry name" value="FERRICHROME IRON RECEPTOR-RELATED"/>
    <property type="match status" value="1"/>
</dbReference>
<protein>
    <submittedName>
        <fullName evidence="19">Iron complex outermembrane recepter protein</fullName>
    </submittedName>
</protein>
<dbReference type="EMBL" id="CAXJRC010000007">
    <property type="protein sequence ID" value="CAL2105573.1"/>
    <property type="molecule type" value="Genomic_DNA"/>
</dbReference>
<evidence type="ECO:0000256" key="6">
    <source>
        <dbReference type="ARBA" id="ARBA00022692"/>
    </source>
</evidence>
<dbReference type="InterPro" id="IPR000531">
    <property type="entry name" value="Beta-barrel_TonB"/>
</dbReference>
<dbReference type="PROSITE" id="PS01156">
    <property type="entry name" value="TONB_DEPENDENT_REC_2"/>
    <property type="match status" value="1"/>
</dbReference>
<keyword evidence="3 14" id="KW-0813">Transport</keyword>
<comment type="caution">
    <text evidence="19">The sequence shown here is derived from an EMBL/GenBank/DDBJ whole genome shotgun (WGS) entry which is preliminary data.</text>
</comment>
<dbReference type="InterPro" id="IPR039426">
    <property type="entry name" value="TonB-dep_rcpt-like"/>
</dbReference>
<evidence type="ECO:0000256" key="8">
    <source>
        <dbReference type="ARBA" id="ARBA00023004"/>
    </source>
</evidence>
<evidence type="ECO:0000256" key="10">
    <source>
        <dbReference type="ARBA" id="ARBA00023077"/>
    </source>
</evidence>
<evidence type="ECO:0000256" key="15">
    <source>
        <dbReference type="RuleBase" id="RU003357"/>
    </source>
</evidence>